<reference evidence="2" key="1">
    <citation type="submission" date="2021-02" db="EMBL/GenBank/DDBJ databases">
        <authorList>
            <person name="Dougan E. K."/>
            <person name="Rhodes N."/>
            <person name="Thang M."/>
            <person name="Chan C."/>
        </authorList>
    </citation>
    <scope>NUCLEOTIDE SEQUENCE</scope>
</reference>
<dbReference type="EMBL" id="CAJNDS010000791">
    <property type="protein sequence ID" value="CAE7234260.1"/>
    <property type="molecule type" value="Genomic_DNA"/>
</dbReference>
<comment type="caution">
    <text evidence="2">The sequence shown here is derived from an EMBL/GenBank/DDBJ whole genome shotgun (WGS) entry which is preliminary data.</text>
</comment>
<gene>
    <name evidence="2" type="ORF">SNAT2548_LOCUS9863</name>
</gene>
<feature type="compositionally biased region" description="Acidic residues" evidence="1">
    <location>
        <begin position="139"/>
        <end position="160"/>
    </location>
</feature>
<feature type="region of interest" description="Disordered" evidence="1">
    <location>
        <begin position="139"/>
        <end position="170"/>
    </location>
</feature>
<dbReference type="Proteomes" id="UP000604046">
    <property type="component" value="Unassembled WGS sequence"/>
</dbReference>
<keyword evidence="3" id="KW-1185">Reference proteome</keyword>
<proteinExistence type="predicted"/>
<protein>
    <submittedName>
        <fullName evidence="2">Uncharacterized protein</fullName>
    </submittedName>
</protein>
<name>A0A812L1I1_9DINO</name>
<feature type="region of interest" description="Disordered" evidence="1">
    <location>
        <begin position="290"/>
        <end position="319"/>
    </location>
</feature>
<feature type="compositionally biased region" description="Basic and acidic residues" evidence="1">
    <location>
        <begin position="294"/>
        <end position="315"/>
    </location>
</feature>
<evidence type="ECO:0000256" key="1">
    <source>
        <dbReference type="SAM" id="MobiDB-lite"/>
    </source>
</evidence>
<dbReference type="AlphaFoldDB" id="A0A812L1I1"/>
<organism evidence="2 3">
    <name type="scientific">Symbiodinium natans</name>
    <dbReference type="NCBI Taxonomy" id="878477"/>
    <lineage>
        <taxon>Eukaryota</taxon>
        <taxon>Sar</taxon>
        <taxon>Alveolata</taxon>
        <taxon>Dinophyceae</taxon>
        <taxon>Suessiales</taxon>
        <taxon>Symbiodiniaceae</taxon>
        <taxon>Symbiodinium</taxon>
    </lineage>
</organism>
<evidence type="ECO:0000313" key="2">
    <source>
        <dbReference type="EMBL" id="CAE7234260.1"/>
    </source>
</evidence>
<evidence type="ECO:0000313" key="3">
    <source>
        <dbReference type="Proteomes" id="UP000604046"/>
    </source>
</evidence>
<accession>A0A812L1I1</accession>
<sequence>MAPSSSSSSCSSPRAFLESLASGETTPSSLPDINEGNICIRSAVCDSRRPEGTMVSDGQWVLRVSTNARPLVVADEIYQRLMRDDFFLINFGDFDWQVSFLWCESYPFPDSITYPLNPRTVLVDGGYVVVRLGFKDAEASAENEDTESDAESSAENEGTESDAGSDTPSLSCFLPLSYLEDGSDLYSDDEDTPEDDDGAFVEVRDNHNRPRLHLKRIGSLWKTIGNLKEMITEEVRNLVPSSQPSLTVLDFNLVHNGVVMQSDEYIADFLNYPTERKLVVRMILRLRGGGKKGVRNDASKQKQKEKKNTERREHVSNAIAQETTASDCLEFCRQMKQDISRVLDGADSDPRETMRLLLEGNPIENLDGVLEALGEKGNTENKVANASHSMYAQNGVALHRLLDDVSVIKETSRSAFVYLYEKCGYKDVGEFKSQITRVRDVKFGRSQASSSTAPADVATEAPVAMMP</sequence>